<dbReference type="SMART" id="SM00331">
    <property type="entry name" value="PP2C_SIG"/>
    <property type="match status" value="1"/>
</dbReference>
<name>A0ABX8DA92_9CELL</name>
<gene>
    <name evidence="3" type="ORF">KG103_15760</name>
</gene>
<dbReference type="CDD" id="cd00143">
    <property type="entry name" value="PP2Cc"/>
    <property type="match status" value="1"/>
</dbReference>
<sequence>MCPACGEAAGAGARFCEACGAPLAAAHGAGPNGADPAGPGSADAGSTDPGPASGDPASSGPTSGDPASSGPTSSAPLSPGGSPEGTSPAGTAADGASPCPACGGDVADDGYCAQCGARAPVERDHREERAAPHVAGVSDVGVRRRRNEDALALGTVPGPDPGAADGQAVGSSPGEGVSVLVVCDGVSSAPDSDVASQAAATAARDTLVAGAAHVPADDAAAWSRLLVAAGHAADGAARAAVDDATARQDPPSCTFAAVVAGPGLLVAGWLGDSRVYWLPDAGTPEQLTEDDSVAAELMADGMSRAAAERSPQAHAITRWLGADAEDATARTVATRPGGPGWVLACSDGLWNYASAPEVVADLLRDAAGRVGDDPLALSRDLVAWANASGGHDNVTVALARVPARTAAGDAQQDARQDAQADAPDDAGTAPTVRRRPPGSLPGEPTAHRAPPAP</sequence>
<feature type="region of interest" description="Disordered" evidence="1">
    <location>
        <begin position="407"/>
        <end position="453"/>
    </location>
</feature>
<keyword evidence="4" id="KW-1185">Reference proteome</keyword>
<feature type="compositionally biased region" description="Low complexity" evidence="1">
    <location>
        <begin position="27"/>
        <end position="45"/>
    </location>
</feature>
<evidence type="ECO:0000259" key="2">
    <source>
        <dbReference type="PROSITE" id="PS51746"/>
    </source>
</evidence>
<feature type="compositionally biased region" description="Polar residues" evidence="1">
    <location>
        <begin position="59"/>
        <end position="76"/>
    </location>
</feature>
<evidence type="ECO:0000313" key="3">
    <source>
        <dbReference type="EMBL" id="QVI64344.1"/>
    </source>
</evidence>
<reference evidence="3 4" key="1">
    <citation type="submission" date="2021-05" db="EMBL/GenBank/DDBJ databases">
        <title>Novel species in genus Cellulomonas.</title>
        <authorList>
            <person name="Zhang G."/>
        </authorList>
    </citation>
    <scope>NUCLEOTIDE SEQUENCE [LARGE SCALE GENOMIC DNA]</scope>
    <source>
        <strain evidence="4">zg-ZUI222</strain>
    </source>
</reference>
<dbReference type="PROSITE" id="PS51746">
    <property type="entry name" value="PPM_2"/>
    <property type="match status" value="1"/>
</dbReference>
<dbReference type="SUPFAM" id="SSF81606">
    <property type="entry name" value="PP2C-like"/>
    <property type="match status" value="1"/>
</dbReference>
<dbReference type="InterPro" id="IPR036457">
    <property type="entry name" value="PPM-type-like_dom_sf"/>
</dbReference>
<dbReference type="SMART" id="SM00332">
    <property type="entry name" value="PP2Cc"/>
    <property type="match status" value="1"/>
</dbReference>
<proteinExistence type="predicted"/>
<protein>
    <submittedName>
        <fullName evidence="3">Protein phosphatase 2C domain-containing protein</fullName>
    </submittedName>
</protein>
<evidence type="ECO:0000313" key="4">
    <source>
        <dbReference type="Proteomes" id="UP000677804"/>
    </source>
</evidence>
<feature type="region of interest" description="Disordered" evidence="1">
    <location>
        <begin position="152"/>
        <end position="171"/>
    </location>
</feature>
<dbReference type="Gene3D" id="3.60.40.10">
    <property type="entry name" value="PPM-type phosphatase domain"/>
    <property type="match status" value="1"/>
</dbReference>
<feature type="domain" description="PPM-type phosphatase" evidence="2">
    <location>
        <begin position="160"/>
        <end position="401"/>
    </location>
</feature>
<evidence type="ECO:0000256" key="1">
    <source>
        <dbReference type="SAM" id="MobiDB-lite"/>
    </source>
</evidence>
<dbReference type="EMBL" id="CP074405">
    <property type="protein sequence ID" value="QVI64344.1"/>
    <property type="molecule type" value="Genomic_DNA"/>
</dbReference>
<dbReference type="Pfam" id="PF13672">
    <property type="entry name" value="PP2C_2"/>
    <property type="match status" value="1"/>
</dbReference>
<feature type="region of interest" description="Disordered" evidence="1">
    <location>
        <begin position="27"/>
        <end position="96"/>
    </location>
</feature>
<dbReference type="Proteomes" id="UP000677804">
    <property type="component" value="Chromosome"/>
</dbReference>
<organism evidence="3 4">
    <name type="scientific">Cellulomonas wangleii</name>
    <dbReference type="NCBI Taxonomy" id="2816956"/>
    <lineage>
        <taxon>Bacteria</taxon>
        <taxon>Bacillati</taxon>
        <taxon>Actinomycetota</taxon>
        <taxon>Actinomycetes</taxon>
        <taxon>Micrococcales</taxon>
        <taxon>Cellulomonadaceae</taxon>
        <taxon>Cellulomonas</taxon>
    </lineage>
</organism>
<dbReference type="InterPro" id="IPR001932">
    <property type="entry name" value="PPM-type_phosphatase-like_dom"/>
</dbReference>
<feature type="compositionally biased region" description="Low complexity" evidence="1">
    <location>
        <begin position="419"/>
        <end position="430"/>
    </location>
</feature>
<accession>A0ABX8DA92</accession>